<comment type="function">
    <text evidence="11">Component of the glycosylphosphatidylinositol-anchor (GPI-anchor) transamidase (GPI-T) complex that catalyzes the formation of the linkage between a proprotein and a GPI-anchor and participates in GPI anchored protein biosynthesis. Binds GPI-anchor.</text>
</comment>
<dbReference type="GO" id="GO:0042765">
    <property type="term" value="C:GPI-anchor transamidase complex"/>
    <property type="evidence" value="ECO:0007669"/>
    <property type="project" value="InterPro"/>
</dbReference>
<dbReference type="Pfam" id="PF04114">
    <property type="entry name" value="Gaa1"/>
    <property type="match status" value="2"/>
</dbReference>
<keyword evidence="9" id="KW-0325">Glycoprotein</keyword>
<evidence type="ECO:0000313" key="16">
    <source>
        <dbReference type="EMBL" id="KAB0396444.1"/>
    </source>
</evidence>
<keyword evidence="7 15" id="KW-0472">Membrane</keyword>
<evidence type="ECO:0000256" key="4">
    <source>
        <dbReference type="ARBA" id="ARBA00022692"/>
    </source>
</evidence>
<evidence type="ECO:0000256" key="14">
    <source>
        <dbReference type="ARBA" id="ARBA00093661"/>
    </source>
</evidence>
<dbReference type="InterPro" id="IPR007246">
    <property type="entry name" value="Gaa1"/>
</dbReference>
<dbReference type="OrthoDB" id="445301at2759"/>
<evidence type="ECO:0000256" key="3">
    <source>
        <dbReference type="ARBA" id="ARBA00022502"/>
    </source>
</evidence>
<organism evidence="16 17">
    <name type="scientific">Balaenoptera physalus</name>
    <name type="common">Fin whale</name>
    <name type="synonym">Balaena physalus</name>
    <dbReference type="NCBI Taxonomy" id="9770"/>
    <lineage>
        <taxon>Eukaryota</taxon>
        <taxon>Metazoa</taxon>
        <taxon>Chordata</taxon>
        <taxon>Craniata</taxon>
        <taxon>Vertebrata</taxon>
        <taxon>Euteleostomi</taxon>
        <taxon>Mammalia</taxon>
        <taxon>Eutheria</taxon>
        <taxon>Laurasiatheria</taxon>
        <taxon>Artiodactyla</taxon>
        <taxon>Whippomorpha</taxon>
        <taxon>Cetacea</taxon>
        <taxon>Mysticeti</taxon>
        <taxon>Balaenopteridae</taxon>
        <taxon>Balaenoptera</taxon>
    </lineage>
</organism>
<feature type="transmembrane region" description="Helical" evidence="15">
    <location>
        <begin position="551"/>
        <end position="573"/>
    </location>
</feature>
<dbReference type="PANTHER" id="PTHR13304">
    <property type="entry name" value="GLYCOSYLPHOSPHATIDYLINOSITOL ANCHOR ATTACHMENT 1 PROTEIN"/>
    <property type="match status" value="1"/>
</dbReference>
<keyword evidence="3" id="KW-0337">GPI-anchor biosynthesis</keyword>
<gene>
    <name evidence="16" type="ORF">E2I00_012088</name>
</gene>
<comment type="subunit">
    <text evidence="12">Heteropentamer. Part of the GPI-anchor transamidase complex, consisting of PIGK, PIGT, PIGS, PIGU and GAA1. Interacts with PIGK.</text>
</comment>
<dbReference type="PIRSF" id="PIRSF036762">
    <property type="entry name" value="GAA1"/>
    <property type="match status" value="1"/>
</dbReference>
<sequence length="574" mass="61822">NAMGSTMVEEQFAGGDRARSFARDFAAHRRKSGLPQYRMQMVSGVNVYGILRAPRAASTESLVLTVPCGPESTNSQAVGLMLALAAHFRGQIYWAKDIIFLVTEHDLLGSEAWLEAYHDVNVTGMQSSPLQGRAGAIQAAVALELSSDVVTSLDVAVEGLNGQLPNLDLLNLFQTFCQKGGLLCTLQGKLQPQDWPSVDGPLQGVQTLLLMVLQQASGHPHGAHGLFLRYRVEALTLRGINSFRQYKYDLVAVGKALEGMFRKLNHLLERLHQSFFFYLLPALSRFVSIGLYMPAAGFLLLLHEAGVGPEQAGGTSGSSPPLPATQVTGPHSCCWGPGWWLLLPLSLSWWRDGEDPWDAPGLGSVSKCPCALQRAGLASLVAPLLISQAVGLALYVLPVLGQHVAAQHFPVAEAEAVVLTLLAVYAAGLALPHSTHWVASTQAPDRSWMALKLVALIYLALQLACITLTNFSLGFLLAATMVPGAALTKPSGPRPLCAALLVLTSPAATLLGGLFLWQQLQEAPLSPAEGWRLFLAALAQGVLEHHTYGALLFPLLALGLYPCWLLFWNVLFWK</sequence>
<keyword evidence="5" id="KW-0256">Endoplasmic reticulum</keyword>
<proteinExistence type="predicted"/>
<feature type="transmembrane region" description="Helical" evidence="15">
    <location>
        <begin position="409"/>
        <end position="431"/>
    </location>
</feature>
<keyword evidence="4 15" id="KW-0812">Transmembrane</keyword>
<evidence type="ECO:0000256" key="5">
    <source>
        <dbReference type="ARBA" id="ARBA00022824"/>
    </source>
</evidence>
<dbReference type="Proteomes" id="UP000437017">
    <property type="component" value="Unassembled WGS sequence"/>
</dbReference>
<evidence type="ECO:0000256" key="15">
    <source>
        <dbReference type="SAM" id="Phobius"/>
    </source>
</evidence>
<dbReference type="FunFam" id="3.40.630.10:FF:000047">
    <property type="entry name" value="Glycosylphosphatidylinositol anchor attachment 1 protein"/>
    <property type="match status" value="1"/>
</dbReference>
<evidence type="ECO:0000256" key="1">
    <source>
        <dbReference type="ARBA" id="ARBA00004477"/>
    </source>
</evidence>
<evidence type="ECO:0000256" key="10">
    <source>
        <dbReference type="ARBA" id="ARBA00083563"/>
    </source>
</evidence>
<dbReference type="PANTHER" id="PTHR13304:SF0">
    <property type="entry name" value="GLYCOSYLPHOSPHATIDYLINOSITOL ANCHOR ATTACHMENT 1 PROTEIN"/>
    <property type="match status" value="1"/>
</dbReference>
<dbReference type="GO" id="GO:0016255">
    <property type="term" value="P:attachment of GPI anchor to protein"/>
    <property type="evidence" value="ECO:0007669"/>
    <property type="project" value="TreeGrafter"/>
</dbReference>
<feature type="non-terminal residue" evidence="16">
    <location>
        <position position="1"/>
    </location>
</feature>
<evidence type="ECO:0000256" key="11">
    <source>
        <dbReference type="ARBA" id="ARBA00093336"/>
    </source>
</evidence>
<accession>A0A643C8J4</accession>
<keyword evidence="8" id="KW-1015">Disulfide bond</keyword>
<feature type="transmembrane region" description="Helical" evidence="15">
    <location>
        <begin position="496"/>
        <end position="517"/>
    </location>
</feature>
<comment type="caution">
    <text evidence="16">The sequence shown here is derived from an EMBL/GenBank/DDBJ whole genome shotgun (WGS) entry which is preliminary data.</text>
</comment>
<evidence type="ECO:0000256" key="6">
    <source>
        <dbReference type="ARBA" id="ARBA00022989"/>
    </source>
</evidence>
<evidence type="ECO:0000256" key="7">
    <source>
        <dbReference type="ARBA" id="ARBA00023136"/>
    </source>
</evidence>
<feature type="transmembrane region" description="Helical" evidence="15">
    <location>
        <begin position="375"/>
        <end position="397"/>
    </location>
</feature>
<evidence type="ECO:0000256" key="2">
    <source>
        <dbReference type="ARBA" id="ARBA00004687"/>
    </source>
</evidence>
<name>A0A643C8J4_BALPH</name>
<comment type="pathway">
    <text evidence="2">Glycolipid biosynthesis; glycosylphosphatidylinositol-anchor biosynthesis.</text>
</comment>
<protein>
    <recommendedName>
        <fullName evidence="13">GPI-anchor transamidase component GPAA1</fullName>
    </recommendedName>
    <alternativeName>
        <fullName evidence="10">GAA1 protein homolog</fullName>
    </alternativeName>
    <alternativeName>
        <fullName evidence="14">Glycosylphosphatidylinositol anchor attachment 1 protein</fullName>
    </alternativeName>
</protein>
<evidence type="ECO:0000256" key="8">
    <source>
        <dbReference type="ARBA" id="ARBA00023157"/>
    </source>
</evidence>
<dbReference type="EMBL" id="SGJD01002171">
    <property type="protein sequence ID" value="KAB0396444.1"/>
    <property type="molecule type" value="Genomic_DNA"/>
</dbReference>
<evidence type="ECO:0000256" key="13">
    <source>
        <dbReference type="ARBA" id="ARBA00093619"/>
    </source>
</evidence>
<evidence type="ECO:0000256" key="12">
    <source>
        <dbReference type="ARBA" id="ARBA00093557"/>
    </source>
</evidence>
<keyword evidence="6 15" id="KW-1133">Transmembrane helix</keyword>
<evidence type="ECO:0000313" key="17">
    <source>
        <dbReference type="Proteomes" id="UP000437017"/>
    </source>
</evidence>
<keyword evidence="17" id="KW-1185">Reference proteome</keyword>
<reference evidence="16 17" key="1">
    <citation type="journal article" date="2019" name="PLoS ONE">
        <title>Genomic analyses reveal an absence of contemporary introgressive admixture between fin whales and blue whales, despite known hybrids.</title>
        <authorList>
            <person name="Westbury M.V."/>
            <person name="Petersen B."/>
            <person name="Lorenzen E.D."/>
        </authorList>
    </citation>
    <scope>NUCLEOTIDE SEQUENCE [LARGE SCALE GENOMIC DNA]</scope>
    <source>
        <strain evidence="16">FinWhale-01</strain>
    </source>
</reference>
<feature type="transmembrane region" description="Helical" evidence="15">
    <location>
        <begin position="451"/>
        <end position="484"/>
    </location>
</feature>
<comment type="subcellular location">
    <subcellularLocation>
        <location evidence="1">Endoplasmic reticulum membrane</location>
        <topology evidence="1">Multi-pass membrane protein</topology>
    </subcellularLocation>
</comment>
<evidence type="ECO:0000256" key="9">
    <source>
        <dbReference type="ARBA" id="ARBA00023180"/>
    </source>
</evidence>
<dbReference type="GO" id="GO:0006506">
    <property type="term" value="P:GPI anchor biosynthetic process"/>
    <property type="evidence" value="ECO:0007669"/>
    <property type="project" value="UniProtKB-KW"/>
</dbReference>
<dbReference type="AlphaFoldDB" id="A0A643C8J4"/>